<dbReference type="RefSeq" id="WP_203002690.1">
    <property type="nucleotide sequence ID" value="NZ_JADWYU010000099.1"/>
</dbReference>
<sequence>MTIDLTGGLDDDREYVFDAQPDDPNLQQALARPTWDGETANGMLERSSVTGGAS</sequence>
<keyword evidence="3" id="KW-1185">Reference proteome</keyword>
<protein>
    <submittedName>
        <fullName evidence="2">Uncharacterized protein</fullName>
    </submittedName>
</protein>
<dbReference type="EMBL" id="JAEACQ010000160">
    <property type="protein sequence ID" value="MBL7627461.1"/>
    <property type="molecule type" value="Genomic_DNA"/>
</dbReference>
<comment type="caution">
    <text evidence="2">The sequence shown here is derived from an EMBL/GenBank/DDBJ whole genome shotgun (WGS) entry which is preliminary data.</text>
</comment>
<name>A0A937RK86_9ACTN</name>
<gene>
    <name evidence="2" type="ORF">I7412_09820</name>
</gene>
<organism evidence="2 3">
    <name type="scientific">Frankia nepalensis</name>
    <dbReference type="NCBI Taxonomy" id="1836974"/>
    <lineage>
        <taxon>Bacteria</taxon>
        <taxon>Bacillati</taxon>
        <taxon>Actinomycetota</taxon>
        <taxon>Actinomycetes</taxon>
        <taxon>Frankiales</taxon>
        <taxon>Frankiaceae</taxon>
        <taxon>Frankia</taxon>
    </lineage>
</organism>
<evidence type="ECO:0000313" key="3">
    <source>
        <dbReference type="Proteomes" id="UP000604475"/>
    </source>
</evidence>
<dbReference type="Proteomes" id="UP000604475">
    <property type="component" value="Unassembled WGS sequence"/>
</dbReference>
<dbReference type="AlphaFoldDB" id="A0A937RK86"/>
<evidence type="ECO:0000256" key="1">
    <source>
        <dbReference type="SAM" id="MobiDB-lite"/>
    </source>
</evidence>
<feature type="region of interest" description="Disordered" evidence="1">
    <location>
        <begin position="1"/>
        <end position="54"/>
    </location>
</feature>
<reference evidence="2" key="1">
    <citation type="submission" date="2020-12" db="EMBL/GenBank/DDBJ databases">
        <title>Genomic characterization of non-nitrogen-fixing Frankia strains.</title>
        <authorList>
            <person name="Carlos-Shanley C."/>
            <person name="Guerra T."/>
            <person name="Hahn D."/>
        </authorList>
    </citation>
    <scope>NUCLEOTIDE SEQUENCE</scope>
    <source>
        <strain evidence="2">CN6</strain>
    </source>
</reference>
<evidence type="ECO:0000313" key="2">
    <source>
        <dbReference type="EMBL" id="MBL7627461.1"/>
    </source>
</evidence>
<accession>A0A937RK86</accession>
<proteinExistence type="predicted"/>